<feature type="region of interest" description="Disordered" evidence="1">
    <location>
        <begin position="291"/>
        <end position="313"/>
    </location>
</feature>
<evidence type="ECO:0000313" key="3">
    <source>
        <dbReference type="Proteomes" id="UP001437256"/>
    </source>
</evidence>
<accession>A0ABR2ZKY3</accession>
<name>A0ABR2ZKY3_9AGAR</name>
<feature type="compositionally biased region" description="Acidic residues" evidence="1">
    <location>
        <begin position="233"/>
        <end position="249"/>
    </location>
</feature>
<gene>
    <name evidence="2" type="ORF">AAF712_010913</name>
</gene>
<evidence type="ECO:0008006" key="4">
    <source>
        <dbReference type="Google" id="ProtNLM"/>
    </source>
</evidence>
<evidence type="ECO:0000256" key="1">
    <source>
        <dbReference type="SAM" id="MobiDB-lite"/>
    </source>
</evidence>
<feature type="region of interest" description="Disordered" evidence="1">
    <location>
        <begin position="218"/>
        <end position="249"/>
    </location>
</feature>
<feature type="compositionally biased region" description="Polar residues" evidence="1">
    <location>
        <begin position="411"/>
        <end position="421"/>
    </location>
</feature>
<comment type="caution">
    <text evidence="2">The sequence shown here is derived from an EMBL/GenBank/DDBJ whole genome shotgun (WGS) entry which is preliminary data.</text>
</comment>
<sequence>MNPPKQAIERVARAATHPHFYNHQFKKMKYATRNSRRINLSAADEVVPTTGGGKAKASRKERQKETDECTSSAVRKSVEGAGELWTFLEMGDESEAKHDIKGETEDEDEWDPNNLVDKLAHKQLFSRLFNNPHEGLNASKWKQRNKNKRCERCSTRDLPCTSKVQGRKLVCGECSRTHERKCSRLDEFRKESIKEKMGLDEVLWEELMKEYVVNKGRKATHRRKEMGRRVGEAEEQETEERDELDSDDEPQFIVTSINGSGTQREWDRTRKAKACTAKKVKVEVVLNKTSGRGKSGTYKHAHANDLGSSRITNGQHDIATSKVGLPATIHGLPDVMMSTSTSLQPLAAEFALPDLIETSPTLPPEASLGTDPPRPPPADLKAFAPETSANISASTSEPKNTVLVPPYRSISQTQNITGTPSAPQPPPSRRLIPPELSLRVLKRALEDISSDLRYRRIDERSAMVKFDDVADRIGRRAALCLGSGVDSA</sequence>
<feature type="region of interest" description="Disordered" evidence="1">
    <location>
        <begin position="411"/>
        <end position="430"/>
    </location>
</feature>
<evidence type="ECO:0000313" key="2">
    <source>
        <dbReference type="EMBL" id="KAL0062231.1"/>
    </source>
</evidence>
<keyword evidence="3" id="KW-1185">Reference proteome</keyword>
<proteinExistence type="predicted"/>
<dbReference type="EMBL" id="JBBXMP010000111">
    <property type="protein sequence ID" value="KAL0062231.1"/>
    <property type="molecule type" value="Genomic_DNA"/>
</dbReference>
<feature type="region of interest" description="Disordered" evidence="1">
    <location>
        <begin position="357"/>
        <end position="382"/>
    </location>
</feature>
<feature type="compositionally biased region" description="Basic and acidic residues" evidence="1">
    <location>
        <begin position="58"/>
        <end position="67"/>
    </location>
</feature>
<feature type="region of interest" description="Disordered" evidence="1">
    <location>
        <begin position="41"/>
        <end position="71"/>
    </location>
</feature>
<dbReference type="Proteomes" id="UP001437256">
    <property type="component" value="Unassembled WGS sequence"/>
</dbReference>
<reference evidence="2 3" key="1">
    <citation type="submission" date="2024-05" db="EMBL/GenBank/DDBJ databases">
        <title>A draft genome resource for the thread blight pathogen Marasmius tenuissimus strain MS-2.</title>
        <authorList>
            <person name="Yulfo-Soto G.E."/>
            <person name="Baruah I.K."/>
            <person name="Amoako-Attah I."/>
            <person name="Bukari Y."/>
            <person name="Meinhardt L.W."/>
            <person name="Bailey B.A."/>
            <person name="Cohen S.P."/>
        </authorList>
    </citation>
    <scope>NUCLEOTIDE SEQUENCE [LARGE SCALE GENOMIC DNA]</scope>
    <source>
        <strain evidence="2 3">MS-2</strain>
    </source>
</reference>
<organism evidence="2 3">
    <name type="scientific">Marasmius tenuissimus</name>
    <dbReference type="NCBI Taxonomy" id="585030"/>
    <lineage>
        <taxon>Eukaryota</taxon>
        <taxon>Fungi</taxon>
        <taxon>Dikarya</taxon>
        <taxon>Basidiomycota</taxon>
        <taxon>Agaricomycotina</taxon>
        <taxon>Agaricomycetes</taxon>
        <taxon>Agaricomycetidae</taxon>
        <taxon>Agaricales</taxon>
        <taxon>Marasmiineae</taxon>
        <taxon>Marasmiaceae</taxon>
        <taxon>Marasmius</taxon>
    </lineage>
</organism>
<protein>
    <recommendedName>
        <fullName evidence="4">Zn(2)-C6 fungal-type domain-containing protein</fullName>
    </recommendedName>
</protein>